<dbReference type="RefSeq" id="WP_072737436.1">
    <property type="nucleotide sequence ID" value="NZ_CP048813.1"/>
</dbReference>
<dbReference type="PANTHER" id="PTHR48081">
    <property type="entry name" value="AB HYDROLASE SUPERFAMILY PROTEIN C4A8.06C"/>
    <property type="match status" value="1"/>
</dbReference>
<dbReference type="OrthoDB" id="128186at2"/>
<dbReference type="InterPro" id="IPR029058">
    <property type="entry name" value="AB_hydrolase_fold"/>
</dbReference>
<dbReference type="PANTHER" id="PTHR48081:SF30">
    <property type="entry name" value="ACETYL-HYDROLASE LIPR-RELATED"/>
    <property type="match status" value="1"/>
</dbReference>
<evidence type="ECO:0000259" key="3">
    <source>
        <dbReference type="Pfam" id="PF07859"/>
    </source>
</evidence>
<organism evidence="4 5">
    <name type="scientific">Rhodococcus triatomae</name>
    <dbReference type="NCBI Taxonomy" id="300028"/>
    <lineage>
        <taxon>Bacteria</taxon>
        <taxon>Bacillati</taxon>
        <taxon>Actinomycetota</taxon>
        <taxon>Actinomycetes</taxon>
        <taxon>Mycobacteriales</taxon>
        <taxon>Nocardiaceae</taxon>
        <taxon>Rhodococcus</taxon>
    </lineage>
</organism>
<dbReference type="InterPro" id="IPR050300">
    <property type="entry name" value="GDXG_lipolytic_enzyme"/>
</dbReference>
<comment type="similarity">
    <text evidence="1">Belongs to the 'GDXG' lipolytic enzyme family.</text>
</comment>
<name>A0A1G8I1W2_9NOCA</name>
<sequence length="314" mass="32799">MGVVPGIGTTGPSLESILLFQACRWFLRPVVRVAPINEAAIRRAALLDLAAGLRPASGIRRQKVELPGFDAEIVRASGVGPDLTGGALLYLHGGGFLCCGLNTHRPVVAALAKLTRLPVMHVGYRQLPDTTISGSVDDCLVAYQWLLENGARPESTVFAGDSAGGFLVFATALRARDRDVGLPAGLVGLSPLLDLDCTAKQLHPNASRDAYAPVSALEAIGRLGGSVDGVLDPALSPVNGILDGLPPVLLVAAESEVLRPDSETMSERLTAAGVPHTLEIWKGQVHAFPALLPGLPESRRVLAGVAEFVGDRLG</sequence>
<evidence type="ECO:0000313" key="4">
    <source>
        <dbReference type="EMBL" id="SDI12741.1"/>
    </source>
</evidence>
<feature type="domain" description="Alpha/beta hydrolase fold-3" evidence="3">
    <location>
        <begin position="88"/>
        <end position="288"/>
    </location>
</feature>
<keyword evidence="2" id="KW-0378">Hydrolase</keyword>
<dbReference type="AlphaFoldDB" id="A0A1G8I1W2"/>
<evidence type="ECO:0000313" key="5">
    <source>
        <dbReference type="Proteomes" id="UP000183263"/>
    </source>
</evidence>
<dbReference type="InterPro" id="IPR013094">
    <property type="entry name" value="AB_hydrolase_3"/>
</dbReference>
<evidence type="ECO:0000256" key="2">
    <source>
        <dbReference type="ARBA" id="ARBA00022801"/>
    </source>
</evidence>
<accession>A0A1G8I1W2</accession>
<protein>
    <submittedName>
        <fullName evidence="4">Acetyl esterase/lipase</fullName>
    </submittedName>
</protein>
<keyword evidence="5" id="KW-1185">Reference proteome</keyword>
<evidence type="ECO:0000256" key="1">
    <source>
        <dbReference type="ARBA" id="ARBA00010515"/>
    </source>
</evidence>
<dbReference type="GO" id="GO:0004806">
    <property type="term" value="F:triacylglycerol lipase activity"/>
    <property type="evidence" value="ECO:0007669"/>
    <property type="project" value="TreeGrafter"/>
</dbReference>
<dbReference type="Pfam" id="PF07859">
    <property type="entry name" value="Abhydrolase_3"/>
    <property type="match status" value="1"/>
</dbReference>
<gene>
    <name evidence="4" type="ORF">SAMN05444695_105129</name>
</gene>
<dbReference type="Gene3D" id="3.40.50.1820">
    <property type="entry name" value="alpha/beta hydrolase"/>
    <property type="match status" value="1"/>
</dbReference>
<reference evidence="4 5" key="1">
    <citation type="submission" date="2016-10" db="EMBL/GenBank/DDBJ databases">
        <authorList>
            <person name="de Groot N.N."/>
        </authorList>
    </citation>
    <scope>NUCLEOTIDE SEQUENCE [LARGE SCALE GENOMIC DNA]</scope>
    <source>
        <strain evidence="4 5">DSM 44892</strain>
    </source>
</reference>
<dbReference type="SUPFAM" id="SSF53474">
    <property type="entry name" value="alpha/beta-Hydrolases"/>
    <property type="match status" value="1"/>
</dbReference>
<dbReference type="EMBL" id="FNDN01000005">
    <property type="protein sequence ID" value="SDI12741.1"/>
    <property type="molecule type" value="Genomic_DNA"/>
</dbReference>
<dbReference type="Proteomes" id="UP000183263">
    <property type="component" value="Unassembled WGS sequence"/>
</dbReference>
<proteinExistence type="inferred from homology"/>